<evidence type="ECO:0000313" key="3">
    <source>
        <dbReference type="EMBL" id="SDI48890.1"/>
    </source>
</evidence>
<dbReference type="Gene3D" id="1.20.1260.10">
    <property type="match status" value="1"/>
</dbReference>
<keyword evidence="1" id="KW-0472">Membrane</keyword>
<name>A0A1G8L165_9RHOB</name>
<protein>
    <recommendedName>
        <fullName evidence="2">DUF305 domain-containing protein</fullName>
    </recommendedName>
</protein>
<evidence type="ECO:0000313" key="4">
    <source>
        <dbReference type="Proteomes" id="UP000199093"/>
    </source>
</evidence>
<feature type="transmembrane region" description="Helical" evidence="1">
    <location>
        <begin position="38"/>
        <end position="58"/>
    </location>
</feature>
<dbReference type="InterPro" id="IPR012347">
    <property type="entry name" value="Ferritin-like"/>
</dbReference>
<keyword evidence="4" id="KW-1185">Reference proteome</keyword>
<gene>
    <name evidence="3" type="ORF">SAMN04487993_1005191</name>
</gene>
<dbReference type="OrthoDB" id="517560at2"/>
<dbReference type="Pfam" id="PF03713">
    <property type="entry name" value="DUF305"/>
    <property type="match status" value="1"/>
</dbReference>
<feature type="transmembrane region" description="Helical" evidence="1">
    <location>
        <begin position="65"/>
        <end position="84"/>
    </location>
</feature>
<sequence length="286" mass="31145">MSYIRFGLMILTSTVVMFVLMYLNTYAMEHVFFSETRAYMALLMGATMAVIMLAYMLGMYRNRRLNLAILAGAVVVFGGMLWLVRGQATVSGPSYMRAMIPHHSIAIMTSERAQIRDARVRKLADEIIAAQRREIAEMRYLIAETTSGATAEEVYHDPPARSGSVADALANTLVSQLDLAPLPEDEAAPLLGTAPSCSFHRSPVSDPVLWADTEGTAALKLNGVLVTLEAEDDPQDGPTTFSAPGITVTLRDLGEQADWRQSAELVFALDQGLTVGYRGFSDCAPT</sequence>
<organism evidence="3 4">
    <name type="scientific">Salipiger marinus</name>
    <dbReference type="NCBI Taxonomy" id="555512"/>
    <lineage>
        <taxon>Bacteria</taxon>
        <taxon>Pseudomonadati</taxon>
        <taxon>Pseudomonadota</taxon>
        <taxon>Alphaproteobacteria</taxon>
        <taxon>Rhodobacterales</taxon>
        <taxon>Roseobacteraceae</taxon>
        <taxon>Salipiger</taxon>
    </lineage>
</organism>
<feature type="domain" description="DUF305" evidence="2">
    <location>
        <begin position="94"/>
        <end position="153"/>
    </location>
</feature>
<accession>A0A1G8L165</accession>
<dbReference type="STRING" id="555512.SAMN04487993_1005191"/>
<dbReference type="AlphaFoldDB" id="A0A1G8L165"/>
<reference evidence="4" key="1">
    <citation type="submission" date="2016-10" db="EMBL/GenBank/DDBJ databases">
        <authorList>
            <person name="Varghese N."/>
            <person name="Submissions S."/>
        </authorList>
    </citation>
    <scope>NUCLEOTIDE SEQUENCE [LARGE SCALE GENOMIC DNA]</scope>
    <source>
        <strain evidence="4">DSM 26424</strain>
    </source>
</reference>
<dbReference type="RefSeq" id="WP_089845531.1">
    <property type="nucleotide sequence ID" value="NZ_FNEJ01000005.1"/>
</dbReference>
<dbReference type="Proteomes" id="UP000199093">
    <property type="component" value="Unassembled WGS sequence"/>
</dbReference>
<proteinExistence type="predicted"/>
<evidence type="ECO:0000256" key="1">
    <source>
        <dbReference type="SAM" id="Phobius"/>
    </source>
</evidence>
<feature type="transmembrane region" description="Helical" evidence="1">
    <location>
        <begin position="7"/>
        <end position="26"/>
    </location>
</feature>
<keyword evidence="1" id="KW-1133">Transmembrane helix</keyword>
<dbReference type="EMBL" id="FNEJ01000005">
    <property type="protein sequence ID" value="SDI48890.1"/>
    <property type="molecule type" value="Genomic_DNA"/>
</dbReference>
<evidence type="ECO:0000259" key="2">
    <source>
        <dbReference type="Pfam" id="PF03713"/>
    </source>
</evidence>
<keyword evidence="1" id="KW-0812">Transmembrane</keyword>
<dbReference type="InterPro" id="IPR005183">
    <property type="entry name" value="DUF305_CopM-like"/>
</dbReference>